<evidence type="ECO:0000313" key="2">
    <source>
        <dbReference type="EMBL" id="BFF93601.1"/>
    </source>
</evidence>
<keyword evidence="3" id="KW-1185">Reference proteome</keyword>
<proteinExistence type="predicted"/>
<organism evidence="2 3">
    <name type="scientific">Drosophila madeirensis</name>
    <name type="common">Fruit fly</name>
    <dbReference type="NCBI Taxonomy" id="30013"/>
    <lineage>
        <taxon>Eukaryota</taxon>
        <taxon>Metazoa</taxon>
        <taxon>Ecdysozoa</taxon>
        <taxon>Arthropoda</taxon>
        <taxon>Hexapoda</taxon>
        <taxon>Insecta</taxon>
        <taxon>Pterygota</taxon>
        <taxon>Neoptera</taxon>
        <taxon>Endopterygota</taxon>
        <taxon>Diptera</taxon>
        <taxon>Brachycera</taxon>
        <taxon>Muscomorpha</taxon>
        <taxon>Ephydroidea</taxon>
        <taxon>Drosophilidae</taxon>
        <taxon>Drosophila</taxon>
        <taxon>Sophophora</taxon>
    </lineage>
</organism>
<gene>
    <name evidence="2" type="ORF">DMAD_11427</name>
</gene>
<protein>
    <submittedName>
        <fullName evidence="2">Uncharacterized protein</fullName>
    </submittedName>
</protein>
<reference evidence="2 3" key="1">
    <citation type="submission" date="2024-02" db="EMBL/GenBank/DDBJ databases">
        <title>A chromosome-level genome assembly of Drosophila madeirensis, a fruit fly species endemic to Madeira island.</title>
        <authorList>
            <person name="Tomihara K."/>
            <person name="Llopart A."/>
            <person name="Yamamoto D."/>
        </authorList>
    </citation>
    <scope>NUCLEOTIDE SEQUENCE [LARGE SCALE GENOMIC DNA]</scope>
    <source>
        <strain evidence="2 3">RF1</strain>
    </source>
</reference>
<accession>A0AAU9FD46</accession>
<feature type="signal peptide" evidence="1">
    <location>
        <begin position="1"/>
        <end position="19"/>
    </location>
</feature>
<dbReference type="AlphaFoldDB" id="A0AAU9FD46"/>
<evidence type="ECO:0000256" key="1">
    <source>
        <dbReference type="SAM" id="SignalP"/>
    </source>
</evidence>
<sequence>MSTLCWLLCASMLLGVACATTWQEAFSPQELQKFGPKRLIEWIKANYPNTAEVCWSQYRAVLNPGGGGVLPAVELQKFKDYVRRHLVLLHVICNDDIYELYKT</sequence>
<keyword evidence="1" id="KW-0732">Signal</keyword>
<dbReference type="Proteomes" id="UP001500889">
    <property type="component" value="Chromosome U"/>
</dbReference>
<name>A0AAU9FD46_DROMD</name>
<evidence type="ECO:0000313" key="3">
    <source>
        <dbReference type="Proteomes" id="UP001500889"/>
    </source>
</evidence>
<dbReference type="EMBL" id="AP029264">
    <property type="protein sequence ID" value="BFF93601.1"/>
    <property type="molecule type" value="Genomic_DNA"/>
</dbReference>
<feature type="chain" id="PRO_5043515850" evidence="1">
    <location>
        <begin position="20"/>
        <end position="103"/>
    </location>
</feature>